<evidence type="ECO:0000256" key="1">
    <source>
        <dbReference type="SAM" id="Phobius"/>
    </source>
</evidence>
<dbReference type="Proteomes" id="UP000501753">
    <property type="component" value="Chromosome"/>
</dbReference>
<feature type="transmembrane region" description="Helical" evidence="1">
    <location>
        <begin position="94"/>
        <end position="115"/>
    </location>
</feature>
<feature type="transmembrane region" description="Helical" evidence="1">
    <location>
        <begin position="154"/>
        <end position="174"/>
    </location>
</feature>
<evidence type="ECO:0000313" key="6">
    <source>
        <dbReference type="Proteomes" id="UP000501753"/>
    </source>
</evidence>
<dbReference type="RefSeq" id="WP_127180773.1">
    <property type="nucleotide sequence ID" value="NZ_CP029078.1"/>
</dbReference>
<proteinExistence type="predicted"/>
<dbReference type="Proteomes" id="UP000271291">
    <property type="component" value="Chromosome"/>
</dbReference>
<keyword evidence="1" id="KW-1133">Transmembrane helix</keyword>
<dbReference type="Pfam" id="PF04892">
    <property type="entry name" value="VanZ"/>
    <property type="match status" value="1"/>
</dbReference>
<dbReference type="PANTHER" id="PTHR36834:SF1">
    <property type="entry name" value="INTEGRAL MEMBRANE PROTEIN"/>
    <property type="match status" value="1"/>
</dbReference>
<dbReference type="OrthoDB" id="4247542at2"/>
<keyword evidence="1" id="KW-0472">Membrane</keyword>
<gene>
    <name evidence="4" type="ORF">DDJ31_09290</name>
    <name evidence="3" type="ORF">ELQ87_29975</name>
</gene>
<dbReference type="AlphaFoldDB" id="A0A3Q9KXC9"/>
<dbReference type="KEGG" id="sgd:ELQ87_29975"/>
<accession>A0A3Q9KXC9</accession>
<evidence type="ECO:0000313" key="5">
    <source>
        <dbReference type="Proteomes" id="UP000271291"/>
    </source>
</evidence>
<feature type="transmembrane region" description="Helical" evidence="1">
    <location>
        <begin position="122"/>
        <end position="142"/>
    </location>
</feature>
<sequence length="195" mass="20692">MWQLVLYVNPFTVLLFVLGTVAFSLTFCRWSASRPDRGVKAARSLFRLCLAVVLVATLVPTEPIGSGVRNVWLTPGDGLVGPGVADLFPQERRMVLALTIANAAMFVPLGVLWYGIAKGAPALTAVTGCSLLSVGIEAVQFLMNAGRIVDIDDVLFNTAGAMIGALVAATAHALSRRNVRAHRAPRRAGAHRATS</sequence>
<protein>
    <submittedName>
        <fullName evidence="3">VanZ family protein</fullName>
    </submittedName>
</protein>
<reference evidence="3 5" key="2">
    <citation type="submission" date="2018-12" db="EMBL/GenBank/DDBJ databases">
        <title>Streptomyces griseoviridis F1-27 complete genome.</title>
        <authorList>
            <person name="Mariita R.M."/>
            <person name="Sello J.K."/>
        </authorList>
    </citation>
    <scope>NUCLEOTIDE SEQUENCE [LARGE SCALE GENOMIC DNA]</scope>
    <source>
        <strain evidence="3 5">F1-27</strain>
    </source>
</reference>
<dbReference type="EMBL" id="CP034687">
    <property type="protein sequence ID" value="AZS87986.1"/>
    <property type="molecule type" value="Genomic_DNA"/>
</dbReference>
<dbReference type="InterPro" id="IPR053150">
    <property type="entry name" value="Teicoplanin_resist-assoc"/>
</dbReference>
<feature type="transmembrane region" description="Helical" evidence="1">
    <location>
        <begin position="12"/>
        <end position="32"/>
    </location>
</feature>
<evidence type="ECO:0000313" key="3">
    <source>
        <dbReference type="EMBL" id="AZS87986.1"/>
    </source>
</evidence>
<feature type="domain" description="VanZ-like" evidence="2">
    <location>
        <begin position="45"/>
        <end position="169"/>
    </location>
</feature>
<reference evidence="4 6" key="1">
    <citation type="submission" date="2018-04" db="EMBL/GenBank/DDBJ databases">
        <title>Complete genome sequences of Streptomyces griseoviridis K61 and characterization of antagonistic properties of biological control agents.</title>
        <authorList>
            <person name="Mariita R.M."/>
            <person name="Sello J.K."/>
        </authorList>
    </citation>
    <scope>NUCLEOTIDE SEQUENCE [LARGE SCALE GENOMIC DNA]</scope>
    <source>
        <strain evidence="4 6">K61</strain>
    </source>
</reference>
<organism evidence="3 5">
    <name type="scientific">Streptomyces griseoviridis</name>
    <dbReference type="NCBI Taxonomy" id="45398"/>
    <lineage>
        <taxon>Bacteria</taxon>
        <taxon>Bacillati</taxon>
        <taxon>Actinomycetota</taxon>
        <taxon>Actinomycetes</taxon>
        <taxon>Kitasatosporales</taxon>
        <taxon>Streptomycetaceae</taxon>
        <taxon>Streptomyces</taxon>
    </lineage>
</organism>
<dbReference type="InterPro" id="IPR006976">
    <property type="entry name" value="VanZ-like"/>
</dbReference>
<dbReference type="PANTHER" id="PTHR36834">
    <property type="entry name" value="MEMBRANE PROTEIN-RELATED"/>
    <property type="match status" value="1"/>
</dbReference>
<name>A0A3Q9KXC9_STRGD</name>
<keyword evidence="6" id="KW-1185">Reference proteome</keyword>
<evidence type="ECO:0000259" key="2">
    <source>
        <dbReference type="Pfam" id="PF04892"/>
    </source>
</evidence>
<feature type="transmembrane region" description="Helical" evidence="1">
    <location>
        <begin position="44"/>
        <end position="61"/>
    </location>
</feature>
<dbReference type="EMBL" id="CP029078">
    <property type="protein sequence ID" value="QCN85162.1"/>
    <property type="molecule type" value="Genomic_DNA"/>
</dbReference>
<keyword evidence="1" id="KW-0812">Transmembrane</keyword>
<evidence type="ECO:0000313" key="4">
    <source>
        <dbReference type="EMBL" id="QCN85162.1"/>
    </source>
</evidence>